<name>A0A8S9QN50_BRACR</name>
<evidence type="ECO:0000313" key="3">
    <source>
        <dbReference type="Proteomes" id="UP000712600"/>
    </source>
</evidence>
<evidence type="ECO:0000256" key="1">
    <source>
        <dbReference type="SAM" id="MobiDB-lite"/>
    </source>
</evidence>
<evidence type="ECO:0000313" key="2">
    <source>
        <dbReference type="EMBL" id="KAF3540138.1"/>
    </source>
</evidence>
<gene>
    <name evidence="2" type="ORF">F2Q69_00020344</name>
</gene>
<dbReference type="AlphaFoldDB" id="A0A8S9QN50"/>
<organism evidence="2 3">
    <name type="scientific">Brassica cretica</name>
    <name type="common">Mustard</name>
    <dbReference type="NCBI Taxonomy" id="69181"/>
    <lineage>
        <taxon>Eukaryota</taxon>
        <taxon>Viridiplantae</taxon>
        <taxon>Streptophyta</taxon>
        <taxon>Embryophyta</taxon>
        <taxon>Tracheophyta</taxon>
        <taxon>Spermatophyta</taxon>
        <taxon>Magnoliopsida</taxon>
        <taxon>eudicotyledons</taxon>
        <taxon>Gunneridae</taxon>
        <taxon>Pentapetalae</taxon>
        <taxon>rosids</taxon>
        <taxon>malvids</taxon>
        <taxon>Brassicales</taxon>
        <taxon>Brassicaceae</taxon>
        <taxon>Brassiceae</taxon>
        <taxon>Brassica</taxon>
    </lineage>
</organism>
<feature type="region of interest" description="Disordered" evidence="1">
    <location>
        <begin position="163"/>
        <end position="183"/>
    </location>
</feature>
<accession>A0A8S9QN50</accession>
<comment type="caution">
    <text evidence="2">The sequence shown here is derived from an EMBL/GenBank/DDBJ whole genome shotgun (WGS) entry which is preliminary data.</text>
</comment>
<sequence length="183" mass="20811">MILYDCHCFLKLVPLSRSWSRKWWARFSLVDHQGRVSHVDVTAPASLIEDQGMAIPIEDRDRVALGKDDRIAWCWTSWSKFCDSDQIVPNPSRSTSGPWCWVGRLGIKVKPQGEQHHDSGNPTWILEPSHCFLKLVPLSRSWSGKWWARFSLVDHQGRVSHVDVTAPGESDRGLGHGDSDCRP</sequence>
<reference evidence="2" key="1">
    <citation type="submission" date="2019-12" db="EMBL/GenBank/DDBJ databases">
        <title>Genome sequencing and annotation of Brassica cretica.</title>
        <authorList>
            <person name="Studholme D.J."/>
            <person name="Sarris P."/>
        </authorList>
    </citation>
    <scope>NUCLEOTIDE SEQUENCE</scope>
    <source>
        <strain evidence="2">PFS-109/04</strain>
        <tissue evidence="2">Leaf</tissue>
    </source>
</reference>
<protein>
    <submittedName>
        <fullName evidence="2">Uncharacterized protein</fullName>
    </submittedName>
</protein>
<proteinExistence type="predicted"/>
<dbReference type="EMBL" id="QGKX02001290">
    <property type="protein sequence ID" value="KAF3540138.1"/>
    <property type="molecule type" value="Genomic_DNA"/>
</dbReference>
<dbReference type="Proteomes" id="UP000712600">
    <property type="component" value="Unassembled WGS sequence"/>
</dbReference>
<feature type="compositionally biased region" description="Basic and acidic residues" evidence="1">
    <location>
        <begin position="169"/>
        <end position="183"/>
    </location>
</feature>